<keyword evidence="3" id="KW-0378">Hydrolase</keyword>
<evidence type="ECO:0000313" key="3">
    <source>
        <dbReference type="EMBL" id="ANF56273.1"/>
    </source>
</evidence>
<keyword evidence="4" id="KW-1185">Reference proteome</keyword>
<dbReference type="STRING" id="376489.A5892_01340"/>
<keyword evidence="2" id="KW-0479">Metal-binding</keyword>
<proteinExistence type="inferred from homology"/>
<evidence type="ECO:0000256" key="1">
    <source>
        <dbReference type="ARBA" id="ARBA00010211"/>
    </source>
</evidence>
<evidence type="ECO:0000313" key="4">
    <source>
        <dbReference type="Proteomes" id="UP000077875"/>
    </source>
</evidence>
<organism evidence="3 4">
    <name type="scientific">Halotalea alkalilenta</name>
    <dbReference type="NCBI Taxonomy" id="376489"/>
    <lineage>
        <taxon>Bacteria</taxon>
        <taxon>Pseudomonadati</taxon>
        <taxon>Pseudomonadota</taxon>
        <taxon>Gammaproteobacteria</taxon>
        <taxon>Oceanospirillales</taxon>
        <taxon>Halomonadaceae</taxon>
        <taxon>Halotalea</taxon>
    </lineage>
</organism>
<dbReference type="AlphaFoldDB" id="A0A172YAJ8"/>
<dbReference type="GO" id="GO:0046872">
    <property type="term" value="F:metal ion binding"/>
    <property type="evidence" value="ECO:0007669"/>
    <property type="project" value="UniProtKB-KW"/>
</dbReference>
<dbReference type="InterPro" id="IPR036663">
    <property type="entry name" value="Fumarylacetoacetase_C_sf"/>
</dbReference>
<dbReference type="KEGG" id="haa:A5892_01340"/>
<dbReference type="Gene3D" id="3.90.850.10">
    <property type="entry name" value="Fumarylacetoacetase-like, C-terminal domain"/>
    <property type="match status" value="1"/>
</dbReference>
<dbReference type="EMBL" id="CP015243">
    <property type="protein sequence ID" value="ANF56273.1"/>
    <property type="molecule type" value="Genomic_DNA"/>
</dbReference>
<gene>
    <name evidence="3" type="ORF">A5892_01340</name>
</gene>
<protein>
    <submittedName>
        <fullName evidence="3">Fumarylacetoacetate hydrolase</fullName>
    </submittedName>
</protein>
<evidence type="ECO:0000256" key="2">
    <source>
        <dbReference type="ARBA" id="ARBA00022723"/>
    </source>
</evidence>
<reference evidence="3 4" key="1">
    <citation type="submission" date="2016-04" db="EMBL/GenBank/DDBJ databases">
        <title>Complete Genome Sequence of Halotalea alkalilenta IHB B 13600.</title>
        <authorList>
            <person name="Swarnkar M.K."/>
            <person name="Sharma A."/>
            <person name="Kaushal K."/>
            <person name="Soni R."/>
            <person name="Rana S."/>
            <person name="Singh A.K."/>
            <person name="Gulati A."/>
        </authorList>
    </citation>
    <scope>NUCLEOTIDE SEQUENCE [LARGE SCALE GENOMIC DNA]</scope>
    <source>
        <strain evidence="3 4">IHB B 13600</strain>
    </source>
</reference>
<name>A0A172YAJ8_9GAMM</name>
<dbReference type="Proteomes" id="UP000077875">
    <property type="component" value="Chromosome"/>
</dbReference>
<dbReference type="PANTHER" id="PTHR42796">
    <property type="entry name" value="FUMARYLACETOACETATE HYDROLASE DOMAIN-CONTAINING PROTEIN 2A-RELATED"/>
    <property type="match status" value="1"/>
</dbReference>
<dbReference type="PANTHER" id="PTHR42796:SF7">
    <property type="entry name" value="2-DEHYDRO-3-DEOXY-D-ARABINONATE DEHYDRATASE"/>
    <property type="match status" value="1"/>
</dbReference>
<dbReference type="SUPFAM" id="SSF56529">
    <property type="entry name" value="FAH"/>
    <property type="match status" value="1"/>
</dbReference>
<dbReference type="InterPro" id="IPR051121">
    <property type="entry name" value="FAH"/>
</dbReference>
<comment type="similarity">
    <text evidence="1">Belongs to the FAH family.</text>
</comment>
<accession>A0A172YAJ8</accession>
<dbReference type="GO" id="GO:0016787">
    <property type="term" value="F:hydrolase activity"/>
    <property type="evidence" value="ECO:0007669"/>
    <property type="project" value="UniProtKB-KW"/>
</dbReference>
<sequence length="390" mass="42110">MDRTMARDAYLPIDLDSALLVGRVWRDAPINGPAVVTIRNREVVDLTQHVATVADLLERSDRHRIVRHAPGEVIGTLDALLDNSLAGGGRAPYLLAPCDLQPVKASGVTFAVSLLERVIEEQAEGDPSRAEAIRGAMVELIGRDLSTVRPGSAEAQALKAEFQRRGHWSPYLEVGIGPDAEVFSKAPPMASIGFGSPVGLHPDSSWNNPEPEIVLAVDSRGEAVGAALGNDVNLRDIEGRSALLLTKAKDNNGSCAIGPFIRLFDERFDIDAVRTADVSLRIEGRDGFELEAISHMSEISRDPLAIVRQTIGAHHQYPDGMMLFLGTMFSPTEDRDTAGGGFTHHLGDRVIISSPRLGALVNEVSLSTEIAPWTYGIRSLFAHLAERRGA</sequence>